<accession>A0AAW5C2E3</accession>
<dbReference type="PROSITE" id="PS51257">
    <property type="entry name" value="PROKAR_LIPOPROTEIN"/>
    <property type="match status" value="1"/>
</dbReference>
<gene>
    <name evidence="8" type="ORF">G5B36_13270</name>
    <name evidence="7" type="ORF">L0N08_16515</name>
</gene>
<reference evidence="8" key="2">
    <citation type="submission" date="2020-02" db="EMBL/GenBank/DDBJ databases">
        <authorList>
            <person name="Littmann E."/>
            <person name="Sorbara M."/>
        </authorList>
    </citation>
    <scope>NUCLEOTIDE SEQUENCE</scope>
    <source>
        <strain evidence="8">MSK.1.17</strain>
    </source>
</reference>
<keyword evidence="9" id="KW-1185">Reference proteome</keyword>
<reference evidence="7" key="3">
    <citation type="submission" date="2022-01" db="EMBL/GenBank/DDBJ databases">
        <title>Collection of gut derived symbiotic bacterial strains cultured from healthy donors.</title>
        <authorList>
            <person name="Lin H."/>
            <person name="Kohout C."/>
            <person name="Waligurski E."/>
            <person name="Pamer E.G."/>
        </authorList>
    </citation>
    <scope>NUCLEOTIDE SEQUENCE</scope>
    <source>
        <strain evidence="7">DFI.6.55</strain>
    </source>
</reference>
<feature type="transmembrane region" description="Helical" evidence="6">
    <location>
        <begin position="188"/>
        <end position="209"/>
    </location>
</feature>
<dbReference type="RefSeq" id="WP_117557097.1">
    <property type="nucleotide sequence ID" value="NZ_BAABZL010000001.1"/>
</dbReference>
<dbReference type="InterPro" id="IPR002528">
    <property type="entry name" value="MATE_fam"/>
</dbReference>
<dbReference type="InterPro" id="IPR045070">
    <property type="entry name" value="MATE_MepA-like"/>
</dbReference>
<dbReference type="Pfam" id="PF01554">
    <property type="entry name" value="MatE"/>
    <property type="match status" value="2"/>
</dbReference>
<dbReference type="CDD" id="cd13143">
    <property type="entry name" value="MATE_MepA_like"/>
    <property type="match status" value="1"/>
</dbReference>
<feature type="transmembrane region" description="Helical" evidence="6">
    <location>
        <begin position="42"/>
        <end position="66"/>
    </location>
</feature>
<dbReference type="Proteomes" id="UP000669239">
    <property type="component" value="Unassembled WGS sequence"/>
</dbReference>
<evidence type="ECO:0000313" key="8">
    <source>
        <dbReference type="EMBL" id="NSJ49663.1"/>
    </source>
</evidence>
<dbReference type="EMBL" id="JAAITT010000017">
    <property type="protein sequence ID" value="NSJ49663.1"/>
    <property type="molecule type" value="Genomic_DNA"/>
</dbReference>
<feature type="transmembrane region" description="Helical" evidence="6">
    <location>
        <begin position="411"/>
        <end position="430"/>
    </location>
</feature>
<feature type="transmembrane region" description="Helical" evidence="6">
    <location>
        <begin position="230"/>
        <end position="258"/>
    </location>
</feature>
<keyword evidence="5 6" id="KW-0472">Membrane</keyword>
<protein>
    <submittedName>
        <fullName evidence="7">MATE family efflux transporter</fullName>
    </submittedName>
</protein>
<organism evidence="7 10">
    <name type="scientific">Enterocloster aldenensis</name>
    <dbReference type="NCBI Taxonomy" id="358742"/>
    <lineage>
        <taxon>Bacteria</taxon>
        <taxon>Bacillati</taxon>
        <taxon>Bacillota</taxon>
        <taxon>Clostridia</taxon>
        <taxon>Lachnospirales</taxon>
        <taxon>Lachnospiraceae</taxon>
        <taxon>Enterocloster</taxon>
    </lineage>
</organism>
<dbReference type="GO" id="GO:0015297">
    <property type="term" value="F:antiporter activity"/>
    <property type="evidence" value="ECO:0007669"/>
    <property type="project" value="InterPro"/>
</dbReference>
<feature type="transmembrane region" description="Helical" evidence="6">
    <location>
        <begin position="162"/>
        <end position="182"/>
    </location>
</feature>
<evidence type="ECO:0000256" key="5">
    <source>
        <dbReference type="ARBA" id="ARBA00023136"/>
    </source>
</evidence>
<evidence type="ECO:0000256" key="2">
    <source>
        <dbReference type="ARBA" id="ARBA00022475"/>
    </source>
</evidence>
<keyword evidence="4 6" id="KW-1133">Transmembrane helix</keyword>
<feature type="transmembrane region" description="Helical" evidence="6">
    <location>
        <begin position="129"/>
        <end position="150"/>
    </location>
</feature>
<evidence type="ECO:0000256" key="1">
    <source>
        <dbReference type="ARBA" id="ARBA00004651"/>
    </source>
</evidence>
<dbReference type="PANTHER" id="PTHR43823:SF3">
    <property type="entry name" value="MULTIDRUG EXPORT PROTEIN MEPA"/>
    <property type="match status" value="1"/>
</dbReference>
<evidence type="ECO:0000256" key="3">
    <source>
        <dbReference type="ARBA" id="ARBA00022692"/>
    </source>
</evidence>
<dbReference type="PANTHER" id="PTHR43823">
    <property type="entry name" value="SPORULATION PROTEIN YKVU"/>
    <property type="match status" value="1"/>
</dbReference>
<sequence>MGKNSIFREFFRYVGLNVLGMIGLSCYILADTYFVSKALGTSGLAALNLAISVYSVINATGLMMGAGGGTRFSIFMFQGHENEARRVYTRTVGLALAAGGVFLLAGLFCVPAIAALLGADADTMDKTTAYLRVILCFAPCFIMNNTLLAFVRNDGNPRLSMAAMLTGSLANIALDYLFMFPFSMGMSGAAIATGLAPVISMGVLSLHLFSKKSTLSILRCRWSLREAISILSPGVSSFITELSSGIVLMVFNLVILSLAGNTGVAAYGIVANLALVVAAVFTGIAQGLQPLASRSYGAGDGNALKLVFRYGAMLSIVLSVCIYAGANTCWQGIIAIFNSEGSQDLVPIARRGIQLYFAGFLFAGVNIVSAAFLSAVVETGKAFCISIVRGCLAIIPLAFLLPGIWGMDGVWLSFVLAEAAACVVSAAGIMRAGTP</sequence>
<feature type="transmembrane region" description="Helical" evidence="6">
    <location>
        <begin position="306"/>
        <end position="333"/>
    </location>
</feature>
<comment type="subcellular location">
    <subcellularLocation>
        <location evidence="1">Cell membrane</location>
        <topology evidence="1">Multi-pass membrane protein</topology>
    </subcellularLocation>
</comment>
<evidence type="ECO:0000256" key="4">
    <source>
        <dbReference type="ARBA" id="ARBA00022989"/>
    </source>
</evidence>
<evidence type="ECO:0000256" key="6">
    <source>
        <dbReference type="SAM" id="Phobius"/>
    </source>
</evidence>
<dbReference type="Proteomes" id="UP001299608">
    <property type="component" value="Unassembled WGS sequence"/>
</dbReference>
<dbReference type="GO" id="GO:0042910">
    <property type="term" value="F:xenobiotic transmembrane transporter activity"/>
    <property type="evidence" value="ECO:0007669"/>
    <property type="project" value="InterPro"/>
</dbReference>
<evidence type="ECO:0000313" key="9">
    <source>
        <dbReference type="Proteomes" id="UP000669239"/>
    </source>
</evidence>
<proteinExistence type="predicted"/>
<dbReference type="GO" id="GO:0005886">
    <property type="term" value="C:plasma membrane"/>
    <property type="evidence" value="ECO:0007669"/>
    <property type="project" value="UniProtKB-SubCell"/>
</dbReference>
<dbReference type="GeneID" id="97205159"/>
<reference evidence="8 9" key="1">
    <citation type="journal article" date="2020" name="Cell Host Microbe">
        <title>Functional and Genomic Variation between Human-Derived Isolates of Lachnospiraceae Reveals Inter- and Intra-Species Diversity.</title>
        <authorList>
            <person name="Sorbara M.T."/>
            <person name="Littmann E.R."/>
            <person name="Fontana E."/>
            <person name="Moody T.U."/>
            <person name="Kohout C.E."/>
            <person name="Gjonbalaj M."/>
            <person name="Eaton V."/>
            <person name="Seok R."/>
            <person name="Leiner I.M."/>
            <person name="Pamer E.G."/>
        </authorList>
    </citation>
    <scope>NUCLEOTIDE SEQUENCE [LARGE SCALE GENOMIC DNA]</scope>
    <source>
        <strain evidence="8 9">MSK.1.17</strain>
    </source>
</reference>
<feature type="transmembrane region" description="Helical" evidence="6">
    <location>
        <begin position="12"/>
        <end position="30"/>
    </location>
</feature>
<keyword evidence="3 6" id="KW-0812">Transmembrane</keyword>
<dbReference type="AlphaFoldDB" id="A0AAW5C2E3"/>
<evidence type="ECO:0000313" key="10">
    <source>
        <dbReference type="Proteomes" id="UP001299608"/>
    </source>
</evidence>
<feature type="transmembrane region" description="Helical" evidence="6">
    <location>
        <begin position="87"/>
        <end position="117"/>
    </location>
</feature>
<feature type="transmembrane region" description="Helical" evidence="6">
    <location>
        <begin position="353"/>
        <end position="376"/>
    </location>
</feature>
<name>A0AAW5C2E3_9FIRM</name>
<feature type="transmembrane region" description="Helical" evidence="6">
    <location>
        <begin position="264"/>
        <end position="285"/>
    </location>
</feature>
<dbReference type="EMBL" id="JAKNGE010000020">
    <property type="protein sequence ID" value="MCG4747030.1"/>
    <property type="molecule type" value="Genomic_DNA"/>
</dbReference>
<keyword evidence="2" id="KW-1003">Cell membrane</keyword>
<comment type="caution">
    <text evidence="7">The sequence shown here is derived from an EMBL/GenBank/DDBJ whole genome shotgun (WGS) entry which is preliminary data.</text>
</comment>
<feature type="transmembrane region" description="Helical" evidence="6">
    <location>
        <begin position="383"/>
        <end position="405"/>
    </location>
</feature>
<evidence type="ECO:0000313" key="7">
    <source>
        <dbReference type="EMBL" id="MCG4747030.1"/>
    </source>
</evidence>
<dbReference type="InterPro" id="IPR051327">
    <property type="entry name" value="MATE_MepA_subfamily"/>
</dbReference>